<name>A0A164QPS5_BACCE</name>
<dbReference type="EMBL" id="LJKE01000015">
    <property type="protein sequence ID" value="KZD72007.1"/>
    <property type="molecule type" value="Genomic_DNA"/>
</dbReference>
<proteinExistence type="predicted"/>
<organism evidence="6 7">
    <name type="scientific">Bacillus cereus</name>
    <dbReference type="NCBI Taxonomy" id="1396"/>
    <lineage>
        <taxon>Bacteria</taxon>
        <taxon>Bacillati</taxon>
        <taxon>Bacillota</taxon>
        <taxon>Bacilli</taxon>
        <taxon>Bacillales</taxon>
        <taxon>Bacillaceae</taxon>
        <taxon>Bacillus</taxon>
        <taxon>Bacillus cereus group</taxon>
    </lineage>
</organism>
<feature type="transmembrane region" description="Helical" evidence="5">
    <location>
        <begin position="43"/>
        <end position="63"/>
    </location>
</feature>
<gene>
    <name evidence="6" type="ORF">B4088_0468</name>
</gene>
<dbReference type="PATRIC" id="fig|1396.535.peg.4219"/>
<protein>
    <recommendedName>
        <fullName evidence="8">DUF4870 domain-containing protein</fullName>
    </recommendedName>
</protein>
<dbReference type="InterPro" id="IPR019109">
    <property type="entry name" value="MamF_MmsF"/>
</dbReference>
<reference evidence="6 7" key="1">
    <citation type="submission" date="2015-09" db="EMBL/GenBank/DDBJ databases">
        <title>Bacillus cereus food isolates.</title>
        <authorList>
            <person name="Boekhorst J."/>
        </authorList>
    </citation>
    <scope>NUCLEOTIDE SEQUENCE [LARGE SCALE GENOMIC DNA]</scope>
    <source>
        <strain evidence="6 7">B4088</strain>
    </source>
</reference>
<evidence type="ECO:0008006" key="8">
    <source>
        <dbReference type="Google" id="ProtNLM"/>
    </source>
</evidence>
<dbReference type="AlphaFoldDB" id="A0A164QPS5"/>
<comment type="caution">
    <text evidence="6">The sequence shown here is derived from an EMBL/GenBank/DDBJ whole genome shotgun (WGS) entry which is preliminary data.</text>
</comment>
<keyword evidence="2 5" id="KW-0812">Transmembrane</keyword>
<dbReference type="Proteomes" id="UP000076482">
    <property type="component" value="Unassembled WGS sequence"/>
</dbReference>
<feature type="transmembrane region" description="Helical" evidence="5">
    <location>
        <begin position="83"/>
        <end position="105"/>
    </location>
</feature>
<evidence type="ECO:0000256" key="5">
    <source>
        <dbReference type="SAM" id="Phobius"/>
    </source>
</evidence>
<dbReference type="Pfam" id="PF09685">
    <property type="entry name" value="MamF_MmsF"/>
    <property type="match status" value="1"/>
</dbReference>
<keyword evidence="3 5" id="KW-1133">Transmembrane helix</keyword>
<accession>A0A164QPS5</accession>
<evidence type="ECO:0000313" key="6">
    <source>
        <dbReference type="EMBL" id="KZD72007.1"/>
    </source>
</evidence>
<feature type="transmembrane region" description="Helical" evidence="5">
    <location>
        <begin position="12"/>
        <end position="37"/>
    </location>
</feature>
<sequence length="159" mass="18235">MNNIKENYITAFIHFTLLITGPIGFSLAFIFCDYILHTEPSNPTYLFLGFFVIGFLIPSILILRGSEKDDIQYAFKQIANAQFSMYIYFIVIVILVVAVFLLSIYNDPTNPSLGITVLANVIYPLYSILVFYIISAILAIVRSFQGKQFRYPLTIRFFK</sequence>
<evidence type="ECO:0000256" key="2">
    <source>
        <dbReference type="ARBA" id="ARBA00022692"/>
    </source>
</evidence>
<evidence type="ECO:0000256" key="1">
    <source>
        <dbReference type="ARBA" id="ARBA00004141"/>
    </source>
</evidence>
<keyword evidence="4 5" id="KW-0472">Membrane</keyword>
<feature type="transmembrane region" description="Helical" evidence="5">
    <location>
        <begin position="117"/>
        <end position="141"/>
    </location>
</feature>
<comment type="subcellular location">
    <subcellularLocation>
        <location evidence="1">Membrane</location>
        <topology evidence="1">Multi-pass membrane protein</topology>
    </subcellularLocation>
</comment>
<evidence type="ECO:0000313" key="7">
    <source>
        <dbReference type="Proteomes" id="UP000076482"/>
    </source>
</evidence>
<evidence type="ECO:0000256" key="3">
    <source>
        <dbReference type="ARBA" id="ARBA00022989"/>
    </source>
</evidence>
<evidence type="ECO:0000256" key="4">
    <source>
        <dbReference type="ARBA" id="ARBA00023136"/>
    </source>
</evidence>
<dbReference type="RefSeq" id="WP_063259693.1">
    <property type="nucleotide sequence ID" value="NZ_LJKE01000015.1"/>
</dbReference>